<accession>A0AA38SGV9</accession>
<dbReference type="PANTHER" id="PTHR33070">
    <property type="entry name" value="OS06G0725500 PROTEIN"/>
    <property type="match status" value="1"/>
</dbReference>
<organism evidence="2 3">
    <name type="scientific">Centaurea solstitialis</name>
    <name type="common">yellow star-thistle</name>
    <dbReference type="NCBI Taxonomy" id="347529"/>
    <lineage>
        <taxon>Eukaryota</taxon>
        <taxon>Viridiplantae</taxon>
        <taxon>Streptophyta</taxon>
        <taxon>Embryophyta</taxon>
        <taxon>Tracheophyta</taxon>
        <taxon>Spermatophyta</taxon>
        <taxon>Magnoliopsida</taxon>
        <taxon>eudicotyledons</taxon>
        <taxon>Gunneridae</taxon>
        <taxon>Pentapetalae</taxon>
        <taxon>asterids</taxon>
        <taxon>campanulids</taxon>
        <taxon>Asterales</taxon>
        <taxon>Asteraceae</taxon>
        <taxon>Carduoideae</taxon>
        <taxon>Cardueae</taxon>
        <taxon>Centaureinae</taxon>
        <taxon>Centaurea</taxon>
    </lineage>
</organism>
<dbReference type="GO" id="GO:0048364">
    <property type="term" value="P:root development"/>
    <property type="evidence" value="ECO:0007669"/>
    <property type="project" value="InterPro"/>
</dbReference>
<dbReference type="GO" id="GO:0048367">
    <property type="term" value="P:shoot system development"/>
    <property type="evidence" value="ECO:0007669"/>
    <property type="project" value="InterPro"/>
</dbReference>
<protein>
    <submittedName>
        <fullName evidence="2">Uncharacterized protein</fullName>
    </submittedName>
</protein>
<dbReference type="InterPro" id="IPR004320">
    <property type="entry name" value="BPS1_pln"/>
</dbReference>
<feature type="coiled-coil region" evidence="1">
    <location>
        <begin position="104"/>
        <end position="149"/>
    </location>
</feature>
<reference evidence="2" key="1">
    <citation type="submission" date="2023-03" db="EMBL/GenBank/DDBJ databases">
        <title>Chromosome-scale reference genome and RAD-based genetic map of yellow starthistle (Centaurea solstitialis) reveal putative structural variation and QTLs associated with invader traits.</title>
        <authorList>
            <person name="Reatini B."/>
            <person name="Cang F.A."/>
            <person name="Jiang Q."/>
            <person name="Mckibben M.T.W."/>
            <person name="Barker M.S."/>
            <person name="Rieseberg L.H."/>
            <person name="Dlugosch K.M."/>
        </authorList>
    </citation>
    <scope>NUCLEOTIDE SEQUENCE</scope>
    <source>
        <strain evidence="2">CAN-66</strain>
        <tissue evidence="2">Leaf</tissue>
    </source>
</reference>
<comment type="caution">
    <text evidence="2">The sequence shown here is derived from an EMBL/GenBank/DDBJ whole genome shotgun (WGS) entry which is preliminary data.</text>
</comment>
<dbReference type="Pfam" id="PF03087">
    <property type="entry name" value="BPS1"/>
    <property type="match status" value="1"/>
</dbReference>
<dbReference type="Proteomes" id="UP001172457">
    <property type="component" value="Unassembled WGS sequence"/>
</dbReference>
<dbReference type="PANTHER" id="PTHR33070:SF75">
    <property type="entry name" value="SELECTION_UPKEEP OF INTRAEPITHELIAL T-CELLS PROTEIN"/>
    <property type="match status" value="1"/>
</dbReference>
<proteinExistence type="predicted"/>
<gene>
    <name evidence="2" type="ORF">OSB04_un000721</name>
</gene>
<evidence type="ECO:0000313" key="2">
    <source>
        <dbReference type="EMBL" id="KAJ9536111.1"/>
    </source>
</evidence>
<keyword evidence="1" id="KW-0175">Coiled coil</keyword>
<keyword evidence="3" id="KW-1185">Reference proteome</keyword>
<dbReference type="AlphaFoldDB" id="A0AA38SGV9"/>
<evidence type="ECO:0000313" key="3">
    <source>
        <dbReference type="Proteomes" id="UP001172457"/>
    </source>
</evidence>
<evidence type="ECO:0000256" key="1">
    <source>
        <dbReference type="SAM" id="Coils"/>
    </source>
</evidence>
<sequence length="372" mass="42495">MERSLAALPPNRSISLPSRLHPTSLRVEAELSKLRAWEARSCSSAETLTAETVQTGLVGLSEVYRCVEELVYSFLTQQALVSHGKVLERALEHSVKMLDTCGIVKEAQRKMKEHALRLQSSLRRRGTELSRFEDDLSSYIRLRKTLKKEASKCIRSLKRGERKFITVVPLSKDYHLAMVVKVLREVNVMTSLVLRSLLLFLSSPGTSTIKNGYGGCSLISKLRSTEKIKKTTNEVGSVDDALYCVLQSTEEMPMAHRKLENLVISIDCIEAGLDVVFRRLIQYRVSILNKHCQNVLTNDNVFSLTLTQKKHFPISNMRNWLTTFWFDLLKNKRHLTVTQVKGHVRYIQSDLRRKNEDLSIDVSFLKKLKKSC</sequence>
<name>A0AA38SGV9_9ASTR</name>
<dbReference type="EMBL" id="JARYMX010000061">
    <property type="protein sequence ID" value="KAJ9536111.1"/>
    <property type="molecule type" value="Genomic_DNA"/>
</dbReference>